<evidence type="ECO:0000313" key="2">
    <source>
        <dbReference type="EMBL" id="SFH60921.1"/>
    </source>
</evidence>
<dbReference type="PANTHER" id="PTHR47354:SF5">
    <property type="entry name" value="PROTEIN RFBI"/>
    <property type="match status" value="1"/>
</dbReference>
<dbReference type="InterPro" id="IPR050415">
    <property type="entry name" value="MRET"/>
</dbReference>
<sequence length="214" mass="21921">MDATVAVTSVEEVGSDTYAIRFDTPDGFAAEPGQFVKLGTEIDGEPVSRFYTLSSPTTEGTFEVTVGIDVEEGGDFSRFLADIEPGVEMSLSGPFGDQHYDGEGRVVVLAGGPGVGPAVAIARRALDDGGEAAVVYRDDDPAHGARLDDLRGSGASIAVLGGDDDLSAAVTDALTGAADEGVFVYGFADFVDDARDAIEAAGGDADDAKVENFG</sequence>
<dbReference type="Proteomes" id="UP000323537">
    <property type="component" value="Unassembled WGS sequence"/>
</dbReference>
<evidence type="ECO:0000313" key="3">
    <source>
        <dbReference type="Proteomes" id="UP000323537"/>
    </source>
</evidence>
<gene>
    <name evidence="2" type="ORF">SAMN04488066_11225</name>
</gene>
<evidence type="ECO:0000259" key="1">
    <source>
        <dbReference type="PROSITE" id="PS51384"/>
    </source>
</evidence>
<protein>
    <submittedName>
        <fullName evidence="2">Ferredoxin-NADP reductase</fullName>
    </submittedName>
</protein>
<dbReference type="GO" id="GO:0016491">
    <property type="term" value="F:oxidoreductase activity"/>
    <property type="evidence" value="ECO:0007669"/>
    <property type="project" value="InterPro"/>
</dbReference>
<dbReference type="PANTHER" id="PTHR47354">
    <property type="entry name" value="NADH OXIDOREDUCTASE HCR"/>
    <property type="match status" value="1"/>
</dbReference>
<dbReference type="RefSeq" id="WP_149784744.1">
    <property type="nucleotide sequence ID" value="NZ_BAAADP010000001.1"/>
</dbReference>
<dbReference type="OrthoDB" id="35401at2157"/>
<dbReference type="AlphaFoldDB" id="A0A1I3BGQ7"/>
<dbReference type="InterPro" id="IPR008333">
    <property type="entry name" value="Cbr1-like_FAD-bd_dom"/>
</dbReference>
<feature type="domain" description="FAD-binding FR-type" evidence="1">
    <location>
        <begin position="1"/>
        <end position="101"/>
    </location>
</feature>
<dbReference type="EMBL" id="FOPZ01000012">
    <property type="protein sequence ID" value="SFH60921.1"/>
    <property type="molecule type" value="Genomic_DNA"/>
</dbReference>
<dbReference type="Pfam" id="PF00970">
    <property type="entry name" value="FAD_binding_6"/>
    <property type="match status" value="1"/>
</dbReference>
<dbReference type="Gene3D" id="2.40.30.10">
    <property type="entry name" value="Translation factors"/>
    <property type="match status" value="1"/>
</dbReference>
<name>A0A1I3BGQ7_9EURY</name>
<organism evidence="2 3">
    <name type="scientific">Halorubrum aquaticum</name>
    <dbReference type="NCBI Taxonomy" id="387340"/>
    <lineage>
        <taxon>Archaea</taxon>
        <taxon>Methanobacteriati</taxon>
        <taxon>Methanobacteriota</taxon>
        <taxon>Stenosarchaea group</taxon>
        <taxon>Halobacteria</taxon>
        <taxon>Halobacteriales</taxon>
        <taxon>Haloferacaceae</taxon>
        <taxon>Halorubrum</taxon>
    </lineage>
</organism>
<dbReference type="PROSITE" id="PS51384">
    <property type="entry name" value="FAD_FR"/>
    <property type="match status" value="1"/>
</dbReference>
<dbReference type="InterPro" id="IPR039261">
    <property type="entry name" value="FNR_nucleotide-bd"/>
</dbReference>
<dbReference type="InterPro" id="IPR017927">
    <property type="entry name" value="FAD-bd_FR_type"/>
</dbReference>
<dbReference type="SUPFAM" id="SSF52343">
    <property type="entry name" value="Ferredoxin reductase-like, C-terminal NADP-linked domain"/>
    <property type="match status" value="1"/>
</dbReference>
<dbReference type="CDD" id="cd00322">
    <property type="entry name" value="FNR_like"/>
    <property type="match status" value="1"/>
</dbReference>
<reference evidence="2 3" key="1">
    <citation type="submission" date="2016-10" db="EMBL/GenBank/DDBJ databases">
        <authorList>
            <person name="Varghese N."/>
            <person name="Submissions S."/>
        </authorList>
    </citation>
    <scope>NUCLEOTIDE SEQUENCE [LARGE SCALE GENOMIC DNA]</scope>
    <source>
        <strain evidence="2 3">CGMCC 1.6377</strain>
    </source>
</reference>
<proteinExistence type="predicted"/>
<dbReference type="SUPFAM" id="SSF63380">
    <property type="entry name" value="Riboflavin synthase domain-like"/>
    <property type="match status" value="1"/>
</dbReference>
<dbReference type="InterPro" id="IPR017938">
    <property type="entry name" value="Riboflavin_synthase-like_b-brl"/>
</dbReference>
<keyword evidence="3" id="KW-1185">Reference proteome</keyword>
<accession>A0A1I3BGQ7</accession>